<dbReference type="STRING" id="59895.A0A103XJU3"/>
<keyword evidence="5" id="KW-0175">Coiled coil</keyword>
<keyword evidence="3" id="KW-0862">Zinc</keyword>
<dbReference type="InterPro" id="IPR001841">
    <property type="entry name" value="Znf_RING"/>
</dbReference>
<keyword evidence="2 4" id="KW-0863">Zinc-finger</keyword>
<evidence type="ECO:0000256" key="2">
    <source>
        <dbReference type="ARBA" id="ARBA00022771"/>
    </source>
</evidence>
<dbReference type="PROSITE" id="PS50089">
    <property type="entry name" value="ZF_RING_2"/>
    <property type="match status" value="1"/>
</dbReference>
<dbReference type="GO" id="GO:0004842">
    <property type="term" value="F:ubiquitin-protein transferase activity"/>
    <property type="evidence" value="ECO:0007669"/>
    <property type="project" value="TreeGrafter"/>
</dbReference>
<sequence>MAVQAQYPSNVLLLNRSIAEGENDDCSLQLQSQPGGTTDDPSSNHILFTDFAVASGGVNLRKRRREINMNQLMSSLLHQQQFHNQLVDVNQLRSRNIDVSTGLRLAFNDQQQLQQHSISSQSSVLSLLTHDLSTQINQQRDEIEHFLHAQGEELRRTLANKRQMHYCALLRAAEESISLRMKDKDAEAEKAARRNAELEARAANLSAEAQVWQARARAQEAEAAALQSQLQQAIIVTGRRGGGGCSLSQGEEVGLRCAGGAGDAEDAESAYIDPEQVVLASGPGCKACGKRVASVVLLPCRHLCVCTECDGVVQTCPLCLSFRSSSIEVYMS</sequence>
<evidence type="ECO:0000256" key="4">
    <source>
        <dbReference type="PROSITE-ProRule" id="PRU00175"/>
    </source>
</evidence>
<dbReference type="OMA" id="CNEINDG"/>
<dbReference type="OrthoDB" id="1711136at2759"/>
<dbReference type="Pfam" id="PF13920">
    <property type="entry name" value="zf-C3HC4_3"/>
    <property type="match status" value="1"/>
</dbReference>
<evidence type="ECO:0000313" key="8">
    <source>
        <dbReference type="Proteomes" id="UP000243975"/>
    </source>
</evidence>
<dbReference type="Proteomes" id="UP000243975">
    <property type="component" value="Unassembled WGS sequence"/>
</dbReference>
<evidence type="ECO:0000259" key="6">
    <source>
        <dbReference type="PROSITE" id="PS50089"/>
    </source>
</evidence>
<dbReference type="PIRSF" id="PIRSF036836">
    <property type="entry name" value="RNase_bind_SBP1"/>
    <property type="match status" value="1"/>
</dbReference>
<dbReference type="EMBL" id="LEKV01004898">
    <property type="protein sequence ID" value="KVH91919.1"/>
    <property type="molecule type" value="Genomic_DNA"/>
</dbReference>
<dbReference type="Gene3D" id="3.30.40.10">
    <property type="entry name" value="Zinc/RING finger domain, C3HC4 (zinc finger)"/>
    <property type="match status" value="1"/>
</dbReference>
<dbReference type="CDD" id="cd16649">
    <property type="entry name" value="mRING-HC-C3HC5_CGRF1-like"/>
    <property type="match status" value="1"/>
</dbReference>
<keyword evidence="8" id="KW-1185">Reference proteome</keyword>
<dbReference type="GO" id="GO:0008270">
    <property type="term" value="F:zinc ion binding"/>
    <property type="evidence" value="ECO:0007669"/>
    <property type="project" value="UniProtKB-KW"/>
</dbReference>
<gene>
    <name evidence="7" type="ORF">Ccrd_006069</name>
</gene>
<dbReference type="PANTHER" id="PTHR42647:SF56">
    <property type="entry name" value="SBP (S-RIBONUCLEASE BINDING PROTEIN) FAMILY PROTEIN-RELATED"/>
    <property type="match status" value="1"/>
</dbReference>
<dbReference type="FunFam" id="3.30.40.10:FF:000239">
    <property type="entry name" value="probable BOI-related E3 ubiquitin-protein ligase 2"/>
    <property type="match status" value="1"/>
</dbReference>
<organism evidence="7 8">
    <name type="scientific">Cynara cardunculus var. scolymus</name>
    <name type="common">Globe artichoke</name>
    <name type="synonym">Cynara scolymus</name>
    <dbReference type="NCBI Taxonomy" id="59895"/>
    <lineage>
        <taxon>Eukaryota</taxon>
        <taxon>Viridiplantae</taxon>
        <taxon>Streptophyta</taxon>
        <taxon>Embryophyta</taxon>
        <taxon>Tracheophyta</taxon>
        <taxon>Spermatophyta</taxon>
        <taxon>Magnoliopsida</taxon>
        <taxon>eudicotyledons</taxon>
        <taxon>Gunneridae</taxon>
        <taxon>Pentapetalae</taxon>
        <taxon>asterids</taxon>
        <taxon>campanulids</taxon>
        <taxon>Asterales</taxon>
        <taxon>Asteraceae</taxon>
        <taxon>Carduoideae</taxon>
        <taxon>Cardueae</taxon>
        <taxon>Carduinae</taxon>
        <taxon>Cynara</taxon>
    </lineage>
</organism>
<evidence type="ECO:0000256" key="3">
    <source>
        <dbReference type="ARBA" id="ARBA00022833"/>
    </source>
</evidence>
<feature type="coiled-coil region" evidence="5">
    <location>
        <begin position="181"/>
        <end position="236"/>
    </location>
</feature>
<name>A0A103XJU3_CYNCS</name>
<comment type="caution">
    <text evidence="7">The sequence shown here is derived from an EMBL/GenBank/DDBJ whole genome shotgun (WGS) entry which is preliminary data.</text>
</comment>
<evidence type="ECO:0000313" key="7">
    <source>
        <dbReference type="EMBL" id="KVH91919.1"/>
    </source>
</evidence>
<reference evidence="7 8" key="1">
    <citation type="journal article" date="2016" name="Sci. Rep.">
        <title>The genome sequence of the outbreeding globe artichoke constructed de novo incorporating a phase-aware low-pass sequencing strategy of F1 progeny.</title>
        <authorList>
            <person name="Scaglione D."/>
            <person name="Reyes-Chin-Wo S."/>
            <person name="Acquadro A."/>
            <person name="Froenicke L."/>
            <person name="Portis E."/>
            <person name="Beitel C."/>
            <person name="Tirone M."/>
            <person name="Mauro R."/>
            <person name="Lo Monaco A."/>
            <person name="Mauromicale G."/>
            <person name="Faccioli P."/>
            <person name="Cattivelli L."/>
            <person name="Rieseberg L."/>
            <person name="Michelmore R."/>
            <person name="Lanteri S."/>
        </authorList>
    </citation>
    <scope>NUCLEOTIDE SEQUENCE [LARGE SCALE GENOMIC DNA]</scope>
    <source>
        <strain evidence="7">2C</strain>
    </source>
</reference>
<accession>A0A103XJU3</accession>
<proteinExistence type="predicted"/>
<keyword evidence="1" id="KW-0479">Metal-binding</keyword>
<dbReference type="Gramene" id="KVH91919">
    <property type="protein sequence ID" value="KVH91919"/>
    <property type="gene ID" value="Ccrd_006069"/>
</dbReference>
<evidence type="ECO:0000256" key="5">
    <source>
        <dbReference type="SAM" id="Coils"/>
    </source>
</evidence>
<dbReference type="InterPro" id="IPR013083">
    <property type="entry name" value="Znf_RING/FYVE/PHD"/>
</dbReference>
<dbReference type="AlphaFoldDB" id="A0A103XJU3"/>
<feature type="domain" description="RING-type" evidence="6">
    <location>
        <begin position="285"/>
        <end position="319"/>
    </location>
</feature>
<evidence type="ECO:0000256" key="1">
    <source>
        <dbReference type="ARBA" id="ARBA00022723"/>
    </source>
</evidence>
<protein>
    <submittedName>
        <fullName evidence="7">S-ribonuclease binding protein, SBP1, pollen</fullName>
    </submittedName>
</protein>
<dbReference type="PANTHER" id="PTHR42647">
    <property type="entry name" value="SBP (S-RIBONUCLEASE BINDING PROTEIN) FAMILY PROTEIN"/>
    <property type="match status" value="1"/>
</dbReference>